<evidence type="ECO:0000313" key="3">
    <source>
        <dbReference type="Proteomes" id="UP000291084"/>
    </source>
</evidence>
<feature type="non-terminal residue" evidence="2">
    <location>
        <position position="1"/>
    </location>
</feature>
<dbReference type="EMBL" id="AP015039">
    <property type="protein sequence ID" value="BAT90163.1"/>
    <property type="molecule type" value="Genomic_DNA"/>
</dbReference>
<proteinExistence type="predicted"/>
<dbReference type="AlphaFoldDB" id="A0A0S3SBE6"/>
<evidence type="ECO:0000256" key="1">
    <source>
        <dbReference type="SAM" id="Phobius"/>
    </source>
</evidence>
<gene>
    <name evidence="2" type="primary">Vigan.06G135000</name>
    <name evidence="2" type="ORF">VIGAN_06135000</name>
</gene>
<keyword evidence="1" id="KW-0812">Transmembrane</keyword>
<organism evidence="2 3">
    <name type="scientific">Vigna angularis var. angularis</name>
    <dbReference type="NCBI Taxonomy" id="157739"/>
    <lineage>
        <taxon>Eukaryota</taxon>
        <taxon>Viridiplantae</taxon>
        <taxon>Streptophyta</taxon>
        <taxon>Embryophyta</taxon>
        <taxon>Tracheophyta</taxon>
        <taxon>Spermatophyta</taxon>
        <taxon>Magnoliopsida</taxon>
        <taxon>eudicotyledons</taxon>
        <taxon>Gunneridae</taxon>
        <taxon>Pentapetalae</taxon>
        <taxon>rosids</taxon>
        <taxon>fabids</taxon>
        <taxon>Fabales</taxon>
        <taxon>Fabaceae</taxon>
        <taxon>Papilionoideae</taxon>
        <taxon>50 kb inversion clade</taxon>
        <taxon>NPAAA clade</taxon>
        <taxon>indigoferoid/millettioid clade</taxon>
        <taxon>Phaseoleae</taxon>
        <taxon>Vigna</taxon>
    </lineage>
</organism>
<name>A0A0S3SBE6_PHAAN</name>
<accession>A0A0S3SBE6</accession>
<keyword evidence="1" id="KW-1133">Transmembrane helix</keyword>
<keyword evidence="3" id="KW-1185">Reference proteome</keyword>
<dbReference type="Proteomes" id="UP000291084">
    <property type="component" value="Chromosome 6"/>
</dbReference>
<sequence length="93" mass="10951">GSEGTEAVRGSDCIFFILIIFVFVKAPSQCSILTWIPRDLVHMEAPDDCCGKRWFRAITFDFRGYDSLSNQRNQKRKPCMTYLMRWSVFWMMP</sequence>
<reference evidence="2 3" key="1">
    <citation type="journal article" date="2015" name="Sci. Rep.">
        <title>The power of single molecule real-time sequencing technology in the de novo assembly of a eukaryotic genome.</title>
        <authorList>
            <person name="Sakai H."/>
            <person name="Naito K."/>
            <person name="Ogiso-Tanaka E."/>
            <person name="Takahashi Y."/>
            <person name="Iseki K."/>
            <person name="Muto C."/>
            <person name="Satou K."/>
            <person name="Teruya K."/>
            <person name="Shiroma A."/>
            <person name="Shimoji M."/>
            <person name="Hirano T."/>
            <person name="Itoh T."/>
            <person name="Kaga A."/>
            <person name="Tomooka N."/>
        </authorList>
    </citation>
    <scope>NUCLEOTIDE SEQUENCE [LARGE SCALE GENOMIC DNA]</scope>
    <source>
        <strain evidence="3">cv. Shumari</strain>
    </source>
</reference>
<feature type="transmembrane region" description="Helical" evidence="1">
    <location>
        <begin position="14"/>
        <end position="36"/>
    </location>
</feature>
<evidence type="ECO:0000313" key="2">
    <source>
        <dbReference type="EMBL" id="BAT90163.1"/>
    </source>
</evidence>
<keyword evidence="1" id="KW-0472">Membrane</keyword>
<protein>
    <submittedName>
        <fullName evidence="2">Uncharacterized protein</fullName>
    </submittedName>
</protein>